<feature type="domain" description="CBU-0592-like" evidence="2">
    <location>
        <begin position="9"/>
        <end position="80"/>
    </location>
</feature>
<feature type="transmembrane region" description="Helical" evidence="1">
    <location>
        <begin position="61"/>
        <end position="77"/>
    </location>
</feature>
<feature type="transmembrane region" description="Helical" evidence="1">
    <location>
        <begin position="6"/>
        <end position="25"/>
    </location>
</feature>
<reference evidence="3 4" key="1">
    <citation type="submission" date="2020-03" db="EMBL/GenBank/DDBJ databases">
        <title>Sphingomonas sp. nov., isolated from fish.</title>
        <authorList>
            <person name="Hyun D.-W."/>
            <person name="Bae J.-W."/>
        </authorList>
    </citation>
    <scope>NUCLEOTIDE SEQUENCE [LARGE SCALE GENOMIC DNA]</scope>
    <source>
        <strain evidence="3 4">HDW15C</strain>
    </source>
</reference>
<dbReference type="NCBIfam" id="NF047864">
    <property type="entry name" value="CBU_0592_membra"/>
    <property type="match status" value="1"/>
</dbReference>
<feature type="transmembrane region" description="Helical" evidence="1">
    <location>
        <begin position="37"/>
        <end position="55"/>
    </location>
</feature>
<organism evidence="3 4">
    <name type="scientific">Sphingomonas sinipercae</name>
    <dbReference type="NCBI Taxonomy" id="2714944"/>
    <lineage>
        <taxon>Bacteria</taxon>
        <taxon>Pseudomonadati</taxon>
        <taxon>Pseudomonadota</taxon>
        <taxon>Alphaproteobacteria</taxon>
        <taxon>Sphingomonadales</taxon>
        <taxon>Sphingomonadaceae</taxon>
        <taxon>Sphingomonas</taxon>
    </lineage>
</organism>
<evidence type="ECO:0000256" key="1">
    <source>
        <dbReference type="SAM" id="Phobius"/>
    </source>
</evidence>
<accession>A0A6G7ZQT6</accession>
<dbReference type="AlphaFoldDB" id="A0A6G7ZQT6"/>
<name>A0A6G7ZQT6_9SPHN</name>
<keyword evidence="1" id="KW-0472">Membrane</keyword>
<dbReference type="KEGG" id="ssin:G7078_02980"/>
<dbReference type="Pfam" id="PF26604">
    <property type="entry name" value="CBU_0592"/>
    <property type="match status" value="1"/>
</dbReference>
<keyword evidence="1" id="KW-0812">Transmembrane</keyword>
<dbReference type="EMBL" id="CP049871">
    <property type="protein sequence ID" value="QIL03270.1"/>
    <property type="molecule type" value="Genomic_DNA"/>
</dbReference>
<gene>
    <name evidence="3" type="ORF">G7078_02980</name>
</gene>
<protein>
    <recommendedName>
        <fullName evidence="2">CBU-0592-like domain-containing protein</fullName>
    </recommendedName>
</protein>
<evidence type="ECO:0000259" key="2">
    <source>
        <dbReference type="Pfam" id="PF26604"/>
    </source>
</evidence>
<proteinExistence type="predicted"/>
<keyword evidence="4" id="KW-1185">Reference proteome</keyword>
<evidence type="ECO:0000313" key="4">
    <source>
        <dbReference type="Proteomes" id="UP000502502"/>
    </source>
</evidence>
<keyword evidence="1" id="KW-1133">Transmembrane helix</keyword>
<sequence>MSVTELAVEVAGWGGAALILGGYTLLSTRRLTGESPLFHWMNLFGALGFVVNGWWHGAIPAAAMNVVWAGIAIYALIRVTGKARAGATPG</sequence>
<dbReference type="InterPro" id="IPR058058">
    <property type="entry name" value="CBU_0592-like"/>
</dbReference>
<dbReference type="Proteomes" id="UP000502502">
    <property type="component" value="Chromosome"/>
</dbReference>
<evidence type="ECO:0000313" key="3">
    <source>
        <dbReference type="EMBL" id="QIL03270.1"/>
    </source>
</evidence>